<dbReference type="AlphaFoldDB" id="A0A243WCM0"/>
<sequence>MGHPEVFRRHLINSLAAIFAWYALSHAYQHCMVARFYIRCLGSTLSLLHTMKFAPLFLLLGSTLLTSCNSSERQSKAAVSEYVSSGLGEPGYYRPEKFTFRPFSRKDSVAYAAKLAELTAAADTVTFRDEAGHILPHTATVASRQAQPSEKLATDTTHIATYVYHTYREQSKTGRTTRDSGEFIVYPNGNVVSAVPRRVLEVRLKQLQARKQ</sequence>
<protein>
    <submittedName>
        <fullName evidence="1">Uncharacterized protein</fullName>
    </submittedName>
</protein>
<dbReference type="EMBL" id="MTSE01000010">
    <property type="protein sequence ID" value="OUJ72492.1"/>
    <property type="molecule type" value="Genomic_DNA"/>
</dbReference>
<name>A0A243WCM0_9BACT</name>
<reference evidence="1 2" key="1">
    <citation type="submission" date="2017-01" db="EMBL/GenBank/DDBJ databases">
        <title>A new Hymenobacter.</title>
        <authorList>
            <person name="Liang Y."/>
            <person name="Feng F."/>
        </authorList>
    </citation>
    <scope>NUCLEOTIDE SEQUENCE [LARGE SCALE GENOMIC DNA]</scope>
    <source>
        <strain evidence="1">MIMBbqt21</strain>
    </source>
</reference>
<keyword evidence="2" id="KW-1185">Reference proteome</keyword>
<dbReference type="Proteomes" id="UP000194873">
    <property type="component" value="Unassembled WGS sequence"/>
</dbReference>
<proteinExistence type="predicted"/>
<evidence type="ECO:0000313" key="2">
    <source>
        <dbReference type="Proteomes" id="UP000194873"/>
    </source>
</evidence>
<accession>A0A243WCM0</accession>
<comment type="caution">
    <text evidence="1">The sequence shown here is derived from an EMBL/GenBank/DDBJ whole genome shotgun (WGS) entry which is preliminary data.</text>
</comment>
<gene>
    <name evidence="1" type="ORF">BXP70_18200</name>
</gene>
<evidence type="ECO:0000313" key="1">
    <source>
        <dbReference type="EMBL" id="OUJ72492.1"/>
    </source>
</evidence>
<organism evidence="1 2">
    <name type="scientific">Hymenobacter crusticola</name>
    <dbReference type="NCBI Taxonomy" id="1770526"/>
    <lineage>
        <taxon>Bacteria</taxon>
        <taxon>Pseudomonadati</taxon>
        <taxon>Bacteroidota</taxon>
        <taxon>Cytophagia</taxon>
        <taxon>Cytophagales</taxon>
        <taxon>Hymenobacteraceae</taxon>
        <taxon>Hymenobacter</taxon>
    </lineage>
</organism>